<dbReference type="Pfam" id="PF09588">
    <property type="entry name" value="YqaJ"/>
    <property type="match status" value="1"/>
</dbReference>
<dbReference type="GeneID" id="106172648"/>
<dbReference type="InParanoid" id="A0A1S3JFG7"/>
<dbReference type="RefSeq" id="XP_013408896.1">
    <property type="nucleotide sequence ID" value="XM_013553442.1"/>
</dbReference>
<reference evidence="3" key="1">
    <citation type="submission" date="2025-08" db="UniProtKB">
        <authorList>
            <consortium name="RefSeq"/>
        </authorList>
    </citation>
    <scope>IDENTIFICATION</scope>
    <source>
        <tissue evidence="3">Gonads</tissue>
    </source>
</reference>
<evidence type="ECO:0000313" key="3">
    <source>
        <dbReference type="RefSeq" id="XP_013408896.1"/>
    </source>
</evidence>
<dbReference type="SUPFAM" id="SSF52980">
    <property type="entry name" value="Restriction endonuclease-like"/>
    <property type="match status" value="1"/>
</dbReference>
<name>A0A1S3JFG7_LINAN</name>
<dbReference type="GO" id="GO:0006281">
    <property type="term" value="P:DNA repair"/>
    <property type="evidence" value="ECO:0007669"/>
    <property type="project" value="UniProtKB-ARBA"/>
</dbReference>
<keyword evidence="2" id="KW-1185">Reference proteome</keyword>
<dbReference type="PANTHER" id="PTHR47526">
    <property type="entry name" value="ATP-DEPENDENT DNA HELICASE"/>
    <property type="match status" value="1"/>
</dbReference>
<dbReference type="InterPro" id="IPR019080">
    <property type="entry name" value="YqaJ_viral_recombinase"/>
</dbReference>
<dbReference type="InterPro" id="IPR011604">
    <property type="entry name" value="PDDEXK-like_dom_sf"/>
</dbReference>
<dbReference type="InterPro" id="IPR011335">
    <property type="entry name" value="Restrct_endonuc-II-like"/>
</dbReference>
<evidence type="ECO:0000259" key="1">
    <source>
        <dbReference type="Pfam" id="PF09588"/>
    </source>
</evidence>
<dbReference type="FunCoup" id="A0A1S3JFG7">
    <property type="interactions" value="2"/>
</dbReference>
<dbReference type="OrthoDB" id="10005682at2759"/>
<dbReference type="CDD" id="cd22343">
    <property type="entry name" value="PDDEXK_lambda_exonuclease-like"/>
    <property type="match status" value="1"/>
</dbReference>
<protein>
    <submittedName>
        <fullName evidence="3">Uncharacterized protein LOC106172648</fullName>
    </submittedName>
</protein>
<feature type="domain" description="YqaJ viral recombinase" evidence="1">
    <location>
        <begin position="310"/>
        <end position="440"/>
    </location>
</feature>
<gene>
    <name evidence="3" type="primary">LOC106172648</name>
</gene>
<evidence type="ECO:0000313" key="2">
    <source>
        <dbReference type="Proteomes" id="UP000085678"/>
    </source>
</evidence>
<dbReference type="Proteomes" id="UP000085678">
    <property type="component" value="Unplaced"/>
</dbReference>
<accession>A0A1S3JFG7</accession>
<dbReference type="KEGG" id="lak:106172648"/>
<dbReference type="PANTHER" id="PTHR47526:SF3">
    <property type="entry name" value="PHD-TYPE DOMAIN-CONTAINING PROTEIN"/>
    <property type="match status" value="1"/>
</dbReference>
<sequence length="463" mass="51221">MSFQYEEGLRPDSANRYRHKLELCGQEICPYKLPADEWENDPKQWPDVRTLDIFVFLIKSPRLYSLEAMDNYRSLEAHTFFTSGWVQTVYHLVTKSGNFIFKADVRPSYRVTETPHHPWVAVKSTGAVITAHCDCMAGLRETCSHAGALLFKIEAAVRLEITATACTDTACQWNDCFVENVEPAKVADIKFYTSQAKEKLTHSKKPRHVLEPDPPEVQMEFLKSLASSGSCVGISLFKEFKDRFVGLGPKPSQERLPPPLRSLYADGNEKLSGEELESACESAKAKVEVNNAQVTYVEQVTRAQANSKAWHDQRVGRITASIAGDCLTTNQESPAPSLLKKIASAGKAVQSPAISWGNAHEADAINLYKAVYGEGKKKVFPKGQILTSSSIPNIHKQCSVTGAGLFISQANPCLGASPDSIVRCNCCGQGVLEVKCPYSLKDQPFLEKFPVYIDEKFASETKS</sequence>
<dbReference type="AlphaFoldDB" id="A0A1S3JFG7"/>
<organism evidence="2 3">
    <name type="scientific">Lingula anatina</name>
    <name type="common">Brachiopod</name>
    <name type="synonym">Lingula unguis</name>
    <dbReference type="NCBI Taxonomy" id="7574"/>
    <lineage>
        <taxon>Eukaryota</taxon>
        <taxon>Metazoa</taxon>
        <taxon>Spiralia</taxon>
        <taxon>Lophotrochozoa</taxon>
        <taxon>Brachiopoda</taxon>
        <taxon>Linguliformea</taxon>
        <taxon>Lingulata</taxon>
        <taxon>Lingulida</taxon>
        <taxon>Linguloidea</taxon>
        <taxon>Lingulidae</taxon>
        <taxon>Lingula</taxon>
    </lineage>
</organism>
<dbReference type="Gene3D" id="3.90.320.10">
    <property type="match status" value="1"/>
</dbReference>
<proteinExistence type="predicted"/>